<dbReference type="InterPro" id="IPR028082">
    <property type="entry name" value="Peripla_BP_I"/>
</dbReference>
<dbReference type="GO" id="GO:0030313">
    <property type="term" value="C:cell envelope"/>
    <property type="evidence" value="ECO:0007669"/>
    <property type="project" value="UniProtKB-SubCell"/>
</dbReference>
<dbReference type="PANTHER" id="PTHR46847">
    <property type="entry name" value="D-ALLOSE-BINDING PERIPLASMIC PROTEIN-RELATED"/>
    <property type="match status" value="1"/>
</dbReference>
<comment type="similarity">
    <text evidence="2">Belongs to the bacterial solute-binding protein 2 family.</text>
</comment>
<protein>
    <submittedName>
        <fullName evidence="5">Ribose transport system substrate-binding protein</fullName>
    </submittedName>
</protein>
<evidence type="ECO:0000256" key="3">
    <source>
        <dbReference type="ARBA" id="ARBA00022729"/>
    </source>
</evidence>
<dbReference type="SUPFAM" id="SSF53822">
    <property type="entry name" value="Periplasmic binding protein-like I"/>
    <property type="match status" value="1"/>
</dbReference>
<accession>A0A4Q7M7F3</accession>
<dbReference type="Proteomes" id="UP000293874">
    <property type="component" value="Unassembled WGS sequence"/>
</dbReference>
<evidence type="ECO:0000259" key="4">
    <source>
        <dbReference type="Pfam" id="PF13407"/>
    </source>
</evidence>
<dbReference type="Pfam" id="PF13407">
    <property type="entry name" value="Peripla_BP_4"/>
    <property type="match status" value="1"/>
</dbReference>
<reference evidence="5 6" key="1">
    <citation type="submission" date="2019-02" db="EMBL/GenBank/DDBJ databases">
        <title>Genomic Encyclopedia of Type Strains, Phase IV (KMG-IV): sequencing the most valuable type-strain genomes for metagenomic binning, comparative biology and taxonomic classification.</title>
        <authorList>
            <person name="Goeker M."/>
        </authorList>
    </citation>
    <scope>NUCLEOTIDE SEQUENCE [LARGE SCALE GENOMIC DNA]</scope>
    <source>
        <strain evidence="5 6">DSM 18116</strain>
    </source>
</reference>
<comment type="caution">
    <text evidence="5">The sequence shown here is derived from an EMBL/GenBank/DDBJ whole genome shotgun (WGS) entry which is preliminary data.</text>
</comment>
<organism evidence="5 6">
    <name type="scientific">Pseudobacter ginsenosidimutans</name>
    <dbReference type="NCBI Taxonomy" id="661488"/>
    <lineage>
        <taxon>Bacteria</taxon>
        <taxon>Pseudomonadati</taxon>
        <taxon>Bacteroidota</taxon>
        <taxon>Chitinophagia</taxon>
        <taxon>Chitinophagales</taxon>
        <taxon>Chitinophagaceae</taxon>
        <taxon>Pseudobacter</taxon>
    </lineage>
</organism>
<feature type="domain" description="Periplasmic binding protein" evidence="4">
    <location>
        <begin position="49"/>
        <end position="310"/>
    </location>
</feature>
<dbReference type="GO" id="GO:0030246">
    <property type="term" value="F:carbohydrate binding"/>
    <property type="evidence" value="ECO:0007669"/>
    <property type="project" value="UniProtKB-ARBA"/>
</dbReference>
<proteinExistence type="inferred from homology"/>
<dbReference type="PROSITE" id="PS51257">
    <property type="entry name" value="PROKAR_LIPOPROTEIN"/>
    <property type="match status" value="1"/>
</dbReference>
<keyword evidence="6" id="KW-1185">Reference proteome</keyword>
<dbReference type="EMBL" id="SGXA01000007">
    <property type="protein sequence ID" value="RZS63946.1"/>
    <property type="molecule type" value="Genomic_DNA"/>
</dbReference>
<evidence type="ECO:0000313" key="6">
    <source>
        <dbReference type="Proteomes" id="UP000293874"/>
    </source>
</evidence>
<name>A0A4Q7M7F3_9BACT</name>
<evidence type="ECO:0000256" key="1">
    <source>
        <dbReference type="ARBA" id="ARBA00004196"/>
    </source>
</evidence>
<dbReference type="InterPro" id="IPR025997">
    <property type="entry name" value="SBP_2_dom"/>
</dbReference>
<evidence type="ECO:0000256" key="2">
    <source>
        <dbReference type="ARBA" id="ARBA00007639"/>
    </source>
</evidence>
<dbReference type="AlphaFoldDB" id="A0A4Q7M7F3"/>
<evidence type="ECO:0000313" key="5">
    <source>
        <dbReference type="EMBL" id="RZS63946.1"/>
    </source>
</evidence>
<dbReference type="Gene3D" id="3.40.50.2300">
    <property type="match status" value="2"/>
</dbReference>
<dbReference type="RefSeq" id="WP_225980061.1">
    <property type="nucleotide sequence ID" value="NZ_CP042431.1"/>
</dbReference>
<comment type="subcellular location">
    <subcellularLocation>
        <location evidence="1">Cell envelope</location>
    </subcellularLocation>
</comment>
<gene>
    <name evidence="5" type="ORF">EV199_6046</name>
</gene>
<dbReference type="PANTHER" id="PTHR46847:SF1">
    <property type="entry name" value="D-ALLOSE-BINDING PERIPLASMIC PROTEIN-RELATED"/>
    <property type="match status" value="1"/>
</dbReference>
<keyword evidence="3" id="KW-0732">Signal</keyword>
<sequence>MKSTLKLTMLVAIVSLLFGCIPKNKQQAADSKTSANGYASAADLSSFTVGYCTPTLDAPFYVALERAVKEKVESYGMKYLSTDGQADIAKQVMAVEDLLTKGVNVLIINPIDPKALVPVVKAAKQQGVMVFVLDSYIDDEAPYEAAVFADNEKNGEILGEWVVQNFTQKEMNIAIISGNQGNPVGREKRLGFIKGIADAQLHASSKASIKVVAQGWGAWNNNGGLKAMEDILVAHPYVNLLLAENDAMAMGALKAIREMGMQDKITILGYDAQKEALQLIKSGQYAATAQNSPSILGSTMVEVVARRLNKDETLKRINYTPSVLIDKSNVDRFYNVNALF</sequence>